<evidence type="ECO:0000313" key="1">
    <source>
        <dbReference type="EMBL" id="MBU3220646.1"/>
    </source>
</evidence>
<reference evidence="1 2" key="1">
    <citation type="submission" date="2021-06" db="EMBL/GenBank/DDBJ databases">
        <title>Clostridia strains as spoilage organisms.</title>
        <authorList>
            <person name="Wambui J."/>
            <person name="Stephan R."/>
            <person name="Stevens M.J.A."/>
        </authorList>
    </citation>
    <scope>NUCLEOTIDE SEQUENCE [LARGE SCALE GENOMIC DNA]</scope>
    <source>
        <strain evidence="1 2">CM013</strain>
    </source>
</reference>
<evidence type="ECO:0000313" key="2">
    <source>
        <dbReference type="Proteomes" id="UP000740830"/>
    </source>
</evidence>
<sequence length="142" mass="15942">MANIIKKYILSVYDDGKIITDEITADNCKVMESIELIIDSKGSSRIKQILYVIENVKSNNQGEVSDRVSFAIKEAANAFSVNTSSIIDKLTRQLSLNIDSFNNILNEYLNNGNDELYKIISSNVGAHTRIDDQRLIDLILDI</sequence>
<keyword evidence="2" id="KW-1185">Reference proteome</keyword>
<dbReference type="RefSeq" id="WP_216132490.1">
    <property type="nucleotide sequence ID" value="NZ_JAHLDG010000018.1"/>
</dbReference>
<comment type="caution">
    <text evidence="1">The sequence shown here is derived from an EMBL/GenBank/DDBJ whole genome shotgun (WGS) entry which is preliminary data.</text>
</comment>
<name>A0ABS6C582_9CLOT</name>
<proteinExistence type="predicted"/>
<accession>A0ABS6C582</accession>
<protein>
    <submittedName>
        <fullName evidence="1">Uncharacterized protein</fullName>
    </submittedName>
</protein>
<organism evidence="1 2">
    <name type="scientific">Clostridium algidicarnis</name>
    <dbReference type="NCBI Taxonomy" id="37659"/>
    <lineage>
        <taxon>Bacteria</taxon>
        <taxon>Bacillati</taxon>
        <taxon>Bacillota</taxon>
        <taxon>Clostridia</taxon>
        <taxon>Eubacteriales</taxon>
        <taxon>Clostridiaceae</taxon>
        <taxon>Clostridium</taxon>
    </lineage>
</organism>
<gene>
    <name evidence="1" type="ORF">KPL27_11185</name>
</gene>
<dbReference type="EMBL" id="JAHLDG010000018">
    <property type="protein sequence ID" value="MBU3220646.1"/>
    <property type="molecule type" value="Genomic_DNA"/>
</dbReference>
<dbReference type="Proteomes" id="UP000740830">
    <property type="component" value="Unassembled WGS sequence"/>
</dbReference>